<keyword evidence="1" id="KW-1133">Transmembrane helix</keyword>
<reference evidence="2 3" key="1">
    <citation type="submission" date="2016-10" db="EMBL/GenBank/DDBJ databases">
        <title>Comparative genomics of Bacillus thuringiensis reveals a path to pathogens against multiple invertebrate hosts.</title>
        <authorList>
            <person name="Zheng J."/>
            <person name="Gao Q."/>
            <person name="Liu H."/>
            <person name="Peng D."/>
            <person name="Ruan L."/>
            <person name="Sun M."/>
        </authorList>
    </citation>
    <scope>NUCLEOTIDE SEQUENCE [LARGE SCALE GENOMIC DNA]</scope>
    <source>
        <strain evidence="2">BGSC 4CF1</strain>
    </source>
</reference>
<dbReference type="AlphaFoldDB" id="A0A9X6MH14"/>
<sequence>MFKSKQEKLIFTYFTVLSCVGYALLFITSYSINNEVLEQFQRLMFSFVISIVIYFLYDIIFRKGSLMKRGMLFIGGFISWAILIVTGLFFFVGSISQFYNVSANYILLGITVSFFAGLFWYSWFQFQKSISK</sequence>
<name>A0A9X6MH14_BACTJ</name>
<evidence type="ECO:0000313" key="2">
    <source>
        <dbReference type="EMBL" id="OUB78424.1"/>
    </source>
</evidence>
<organism evidence="2 3">
    <name type="scientific">Bacillus thuringiensis subsp. jegathesan</name>
    <dbReference type="NCBI Taxonomy" id="56955"/>
    <lineage>
        <taxon>Bacteria</taxon>
        <taxon>Bacillati</taxon>
        <taxon>Bacillota</taxon>
        <taxon>Bacilli</taxon>
        <taxon>Bacillales</taxon>
        <taxon>Bacillaceae</taxon>
        <taxon>Bacillus</taxon>
        <taxon>Bacillus cereus group</taxon>
    </lineage>
</organism>
<evidence type="ECO:0000256" key="1">
    <source>
        <dbReference type="SAM" id="Phobius"/>
    </source>
</evidence>
<feature type="transmembrane region" description="Helical" evidence="1">
    <location>
        <begin position="9"/>
        <end position="31"/>
    </location>
</feature>
<gene>
    <name evidence="2" type="ORF">BK750_00100</name>
</gene>
<comment type="caution">
    <text evidence="2">The sequence shown here is derived from an EMBL/GenBank/DDBJ whole genome shotgun (WGS) entry which is preliminary data.</text>
</comment>
<evidence type="ECO:0000313" key="3">
    <source>
        <dbReference type="Proteomes" id="UP000194853"/>
    </source>
</evidence>
<protein>
    <submittedName>
        <fullName evidence="2">Uncharacterized protein</fullName>
    </submittedName>
</protein>
<feature type="transmembrane region" description="Helical" evidence="1">
    <location>
        <begin position="72"/>
        <end position="99"/>
    </location>
</feature>
<dbReference type="PROSITE" id="PS51257">
    <property type="entry name" value="PROKAR_LIPOPROTEIN"/>
    <property type="match status" value="1"/>
</dbReference>
<accession>A0A9X6MH14</accession>
<dbReference type="RefSeq" id="WP_086403533.1">
    <property type="nucleotide sequence ID" value="NZ_MOOS01000002.1"/>
</dbReference>
<proteinExistence type="predicted"/>
<dbReference type="Proteomes" id="UP000194853">
    <property type="component" value="Unassembled WGS sequence"/>
</dbReference>
<feature type="transmembrane region" description="Helical" evidence="1">
    <location>
        <begin position="43"/>
        <end position="60"/>
    </location>
</feature>
<dbReference type="EMBL" id="MOOS01000002">
    <property type="protein sequence ID" value="OUB78424.1"/>
    <property type="molecule type" value="Genomic_DNA"/>
</dbReference>
<keyword evidence="1" id="KW-0472">Membrane</keyword>
<keyword evidence="1" id="KW-0812">Transmembrane</keyword>
<feature type="transmembrane region" description="Helical" evidence="1">
    <location>
        <begin position="105"/>
        <end position="124"/>
    </location>
</feature>